<evidence type="ECO:0000256" key="1">
    <source>
        <dbReference type="SAM" id="MobiDB-lite"/>
    </source>
</evidence>
<gene>
    <name evidence="3" type="ORF">DFR56_10725</name>
</gene>
<dbReference type="EMBL" id="QJJQ01000007">
    <property type="protein sequence ID" value="PXW86507.1"/>
    <property type="molecule type" value="Genomic_DNA"/>
</dbReference>
<feature type="transmembrane region" description="Helical" evidence="2">
    <location>
        <begin position="100"/>
        <end position="121"/>
    </location>
</feature>
<keyword evidence="2" id="KW-1133">Transmembrane helix</keyword>
<keyword evidence="2" id="KW-0812">Transmembrane</keyword>
<accession>A0A2V3VWZ5</accession>
<protein>
    <recommendedName>
        <fullName evidence="5">DUF4190 domain-containing protein</fullName>
    </recommendedName>
</protein>
<feature type="region of interest" description="Disordered" evidence="1">
    <location>
        <begin position="1"/>
        <end position="33"/>
    </location>
</feature>
<comment type="caution">
    <text evidence="3">The sequence shown here is derived from an EMBL/GenBank/DDBJ whole genome shotgun (WGS) entry which is preliminary data.</text>
</comment>
<feature type="region of interest" description="Disordered" evidence="1">
    <location>
        <begin position="41"/>
        <end position="60"/>
    </location>
</feature>
<evidence type="ECO:0000313" key="4">
    <source>
        <dbReference type="Proteomes" id="UP000247978"/>
    </source>
</evidence>
<dbReference type="PANTHER" id="PTHR40040:SF1">
    <property type="entry name" value="MEMBRANE PROTEIN"/>
    <property type="match status" value="1"/>
</dbReference>
<evidence type="ECO:0008006" key="5">
    <source>
        <dbReference type="Google" id="ProtNLM"/>
    </source>
</evidence>
<dbReference type="InterPro" id="IPR055338">
    <property type="entry name" value="YqfX-like"/>
</dbReference>
<dbReference type="OrthoDB" id="2943217at2"/>
<evidence type="ECO:0000256" key="2">
    <source>
        <dbReference type="SAM" id="Phobius"/>
    </source>
</evidence>
<reference evidence="3 4" key="1">
    <citation type="submission" date="2018-05" db="EMBL/GenBank/DDBJ databases">
        <title>Genomic Encyclopedia of Type Strains, Phase IV (KMG-IV): sequencing the most valuable type-strain genomes for metagenomic binning, comparative biology and taxonomic classification.</title>
        <authorList>
            <person name="Goeker M."/>
        </authorList>
    </citation>
    <scope>NUCLEOTIDE SEQUENCE [LARGE SCALE GENOMIC DNA]</scope>
    <source>
        <strain evidence="3 4">DSM 28556</strain>
    </source>
</reference>
<evidence type="ECO:0000313" key="3">
    <source>
        <dbReference type="EMBL" id="PXW86507.1"/>
    </source>
</evidence>
<dbReference type="Proteomes" id="UP000247978">
    <property type="component" value="Unassembled WGS sequence"/>
</dbReference>
<dbReference type="AlphaFoldDB" id="A0A2V3VWZ5"/>
<proteinExistence type="predicted"/>
<feature type="transmembrane region" description="Helical" evidence="2">
    <location>
        <begin position="64"/>
        <end position="94"/>
    </location>
</feature>
<dbReference type="RefSeq" id="WP_110395415.1">
    <property type="nucleotide sequence ID" value="NZ_JADIJL010000012.1"/>
</dbReference>
<dbReference type="PANTHER" id="PTHR40040">
    <property type="entry name" value="SMALL HYDROPHOBIC PROTEIN-RELATED"/>
    <property type="match status" value="1"/>
</dbReference>
<sequence>MENQRLNDQRQRDRKGHPVLDDDRNLDRDFREETATEITDDDVIRKGRDRDRDRDRNDPDVQSVYGWIAVALSVISFFFIPLLFAGAGIILGFVARNREAAILGNTAIIIGVLSILIRLFILPLI</sequence>
<keyword evidence="4" id="KW-1185">Reference proteome</keyword>
<feature type="compositionally biased region" description="Basic and acidic residues" evidence="1">
    <location>
        <begin position="42"/>
        <end position="59"/>
    </location>
</feature>
<name>A0A2V3VWZ5_9BACI</name>
<organism evidence="3 4">
    <name type="scientific">Pseudogracilibacillus auburnensis</name>
    <dbReference type="NCBI Taxonomy" id="1494959"/>
    <lineage>
        <taxon>Bacteria</taxon>
        <taxon>Bacillati</taxon>
        <taxon>Bacillota</taxon>
        <taxon>Bacilli</taxon>
        <taxon>Bacillales</taxon>
        <taxon>Bacillaceae</taxon>
        <taxon>Pseudogracilibacillus</taxon>
    </lineage>
</organism>
<keyword evidence="2" id="KW-0472">Membrane</keyword>